<comment type="caution">
    <text evidence="1">The sequence shown here is derived from an EMBL/GenBank/DDBJ whole genome shotgun (WGS) entry which is preliminary data.</text>
</comment>
<dbReference type="Proteomes" id="UP001595872">
    <property type="component" value="Unassembled WGS sequence"/>
</dbReference>
<gene>
    <name evidence="1" type="ORF">ACFPCY_11090</name>
</gene>
<reference evidence="2" key="1">
    <citation type="journal article" date="2019" name="Int. J. Syst. Evol. Microbiol.">
        <title>The Global Catalogue of Microorganisms (GCM) 10K type strain sequencing project: providing services to taxonomists for standard genome sequencing and annotation.</title>
        <authorList>
            <consortium name="The Broad Institute Genomics Platform"/>
            <consortium name="The Broad Institute Genome Sequencing Center for Infectious Disease"/>
            <person name="Wu L."/>
            <person name="Ma J."/>
        </authorList>
    </citation>
    <scope>NUCLEOTIDE SEQUENCE [LARGE SCALE GENOMIC DNA]</scope>
    <source>
        <strain evidence="2">KLKA75</strain>
    </source>
</reference>
<evidence type="ECO:0000313" key="2">
    <source>
        <dbReference type="Proteomes" id="UP001595872"/>
    </source>
</evidence>
<dbReference type="RefSeq" id="WP_378254007.1">
    <property type="nucleotide sequence ID" value="NZ_JBHSIT010000003.1"/>
</dbReference>
<evidence type="ECO:0000313" key="1">
    <source>
        <dbReference type="EMBL" id="MFC4907866.1"/>
    </source>
</evidence>
<protein>
    <submittedName>
        <fullName evidence="1">Uncharacterized protein</fullName>
    </submittedName>
</protein>
<organism evidence="1 2">
    <name type="scientific">Actinomadura gamaensis</name>
    <dbReference type="NCBI Taxonomy" id="1763541"/>
    <lineage>
        <taxon>Bacteria</taxon>
        <taxon>Bacillati</taxon>
        <taxon>Actinomycetota</taxon>
        <taxon>Actinomycetes</taxon>
        <taxon>Streptosporangiales</taxon>
        <taxon>Thermomonosporaceae</taxon>
        <taxon>Actinomadura</taxon>
    </lineage>
</organism>
<proteinExistence type="predicted"/>
<sequence length="108" mass="11281">MSFRNDLLVVCGFVAGEAARYGVIGNRAAMLVIAAGEVAGRLIESHPVRSGGLASVHVWARNGALHCRFEGPSGWCASEAPKSRLRDHVQVTADGPTVTLTLPPASST</sequence>
<name>A0ABV9TWQ2_9ACTN</name>
<keyword evidence="2" id="KW-1185">Reference proteome</keyword>
<accession>A0ABV9TWQ2</accession>
<dbReference type="EMBL" id="JBHSIT010000003">
    <property type="protein sequence ID" value="MFC4907866.1"/>
    <property type="molecule type" value="Genomic_DNA"/>
</dbReference>